<dbReference type="AlphaFoldDB" id="A0A1B0DA04"/>
<feature type="compositionally biased region" description="Basic and acidic residues" evidence="6">
    <location>
        <begin position="731"/>
        <end position="741"/>
    </location>
</feature>
<feature type="compositionally biased region" description="Basic and acidic residues" evidence="6">
    <location>
        <begin position="764"/>
        <end position="773"/>
    </location>
</feature>
<dbReference type="VEuPathDB" id="VectorBase:PPAI004509"/>
<dbReference type="EnsemblMetazoa" id="PPAI004509-RA">
    <property type="protein sequence ID" value="PPAI004509-PA"/>
    <property type="gene ID" value="PPAI004509"/>
</dbReference>
<feature type="compositionally biased region" description="Basic and acidic residues" evidence="6">
    <location>
        <begin position="391"/>
        <end position="400"/>
    </location>
</feature>
<comment type="subcellular location">
    <subcellularLocation>
        <location evidence="1">Cell projection</location>
        <location evidence="1">Cilium</location>
        <location evidence="1">Flagellum</location>
    </subcellularLocation>
</comment>
<evidence type="ECO:0000256" key="2">
    <source>
        <dbReference type="ARBA" id="ARBA00022846"/>
    </source>
</evidence>
<feature type="compositionally biased region" description="Low complexity" evidence="6">
    <location>
        <begin position="754"/>
        <end position="763"/>
    </location>
</feature>
<evidence type="ECO:0000256" key="6">
    <source>
        <dbReference type="SAM" id="MobiDB-lite"/>
    </source>
</evidence>
<name>A0A1B0DA04_PHLPP</name>
<evidence type="ECO:0000313" key="8">
    <source>
        <dbReference type="Proteomes" id="UP000092462"/>
    </source>
</evidence>
<evidence type="ECO:0000256" key="1">
    <source>
        <dbReference type="ARBA" id="ARBA00004230"/>
    </source>
</evidence>
<dbReference type="Gene3D" id="1.20.890.10">
    <property type="entry name" value="cAMP-dependent protein kinase regulatory subunit, dimerization-anchoring domain"/>
    <property type="match status" value="1"/>
</dbReference>
<dbReference type="EMBL" id="AJVK01013135">
    <property type="status" value="NOT_ANNOTATED_CDS"/>
    <property type="molecule type" value="Genomic_DNA"/>
</dbReference>
<accession>A0A1B0DA04</accession>
<feature type="region of interest" description="Disordered" evidence="6">
    <location>
        <begin position="383"/>
        <end position="402"/>
    </location>
</feature>
<dbReference type="Proteomes" id="UP000092462">
    <property type="component" value="Unassembled WGS sequence"/>
</dbReference>
<organism evidence="7 8">
    <name type="scientific">Phlebotomus papatasi</name>
    <name type="common">Sandfly</name>
    <dbReference type="NCBI Taxonomy" id="29031"/>
    <lineage>
        <taxon>Eukaryota</taxon>
        <taxon>Metazoa</taxon>
        <taxon>Ecdysozoa</taxon>
        <taxon>Arthropoda</taxon>
        <taxon>Hexapoda</taxon>
        <taxon>Insecta</taxon>
        <taxon>Pterygota</taxon>
        <taxon>Neoptera</taxon>
        <taxon>Endopterygota</taxon>
        <taxon>Diptera</taxon>
        <taxon>Nematocera</taxon>
        <taxon>Psychodoidea</taxon>
        <taxon>Psychodidae</taxon>
        <taxon>Phlebotomus</taxon>
        <taxon>Phlebotomus</taxon>
    </lineage>
</organism>
<keyword evidence="3" id="KW-0969">Cilium</keyword>
<feature type="compositionally biased region" description="Polar residues" evidence="6">
    <location>
        <begin position="718"/>
        <end position="729"/>
    </location>
</feature>
<feature type="compositionally biased region" description="Low complexity" evidence="6">
    <location>
        <begin position="600"/>
        <end position="609"/>
    </location>
</feature>
<dbReference type="PANTHER" id="PTHR14952">
    <property type="entry name" value="ROPPORIN-1-LIKE PROTEIN"/>
    <property type="match status" value="1"/>
</dbReference>
<protein>
    <recommendedName>
        <fullName evidence="9">RIIa domain-containing protein</fullName>
    </recommendedName>
</protein>
<evidence type="ECO:0008006" key="9">
    <source>
        <dbReference type="Google" id="ProtNLM"/>
    </source>
</evidence>
<keyword evidence="2" id="KW-0282">Flagellum</keyword>
<sequence length="932" mass="102514">MVQSKVYSMEQIDVPANFENILKTYAKAVIKTQPYDLLRWSAMYFRCLATDKVPPVKDRLETNCEHGRLTRGYLKVLLRQIGRGFHVTQETLQDFWKGLCLLEEDLLKFMSLSRMLYWNKIHWLKLFAVMVGSLNNNLKDTAIMLCELLTESPEGSSSPIPLWMFKECYTFIAQLDCSREQTFIDSRMLLENGDLEAETIEPSCPILPSTLCSLIEQMAIGRTKGAIEGVDDEALSQFRQQVDNIEEMLRESGNFRDLMSLLNQVVQSGEIHSVVNLMPVRDKRALIEQSSGESSEAHHANDDETAHLYADQEKILREIGSLWSWVYQFAQCTSDDSGNNKSFNFISTPPDLPVFNENSCQPPEVESPLAGKIDAKLTDDGGDLLPGTHPPTDDANEKAPIDTSNIDDDVIDVGAFLREAQSAGLFQVSDTPSVITFLSRGDAPHAADNQLRALKDYLEQCTDTFQDINELLHGFTAHQNNSQSDGELVKKIPNTSAQMATISREDSSIDDKANISDEEKIAPDDPNIINVFAKSGIEADEDLIRAAIAEQMILGLIEKTIRDSEDTLRVIDEGEPDGTEEAPKDAEPQQEETPEKGEVNQESQSNSTESENKVHGSVEVESFAEKPDNKQVVSSIENDNSTKDSRESQPEEDGATAKNDPSGETEQEVNNMISDSDGKDVSVEKEGAPGGVPSEIESSQVEPVVEEVDGILHKASAENDSIESTTMKNGDSGKHDEENKLESSPSIDTGSKAVESNVNGVVESETKNDRKATLSDSSGEVEVSTRVSIDAKPGSPHESNADSLSVEKVAPSEVMNGNDSVTDSNPEPLVSKSDLQDDEVEKVDDKSAEALQPPQSQSKDCEKSSGNDDEDVKPESYSCTVGPILGIGAAVSPSTIAALMEYLTERAKEQNGMIYPRNFDEEQCPPLYDDVK</sequence>
<evidence type="ECO:0000313" key="7">
    <source>
        <dbReference type="EnsemblMetazoa" id="PPAI004509-PA"/>
    </source>
</evidence>
<feature type="compositionally biased region" description="Basic and acidic residues" evidence="6">
    <location>
        <begin position="640"/>
        <end position="649"/>
    </location>
</feature>
<evidence type="ECO:0000256" key="3">
    <source>
        <dbReference type="ARBA" id="ARBA00023069"/>
    </source>
</evidence>
<proteinExistence type="inferred from homology"/>
<evidence type="ECO:0000256" key="5">
    <source>
        <dbReference type="ARBA" id="ARBA00035651"/>
    </source>
</evidence>
<keyword evidence="8" id="KW-1185">Reference proteome</keyword>
<dbReference type="VEuPathDB" id="VectorBase:PPAPM1_012064"/>
<dbReference type="PANTHER" id="PTHR14952:SF9">
    <property type="entry name" value="EF-HAND DOMAIN-CONTAINING PROTEIN"/>
    <property type="match status" value="1"/>
</dbReference>
<dbReference type="EMBL" id="AJVK01013136">
    <property type="status" value="NOT_ANNOTATED_CDS"/>
    <property type="molecule type" value="Genomic_DNA"/>
</dbReference>
<dbReference type="SUPFAM" id="SSF47391">
    <property type="entry name" value="Dimerization-anchoring domain of cAMP-dependent PK regulatory subunit"/>
    <property type="match status" value="1"/>
</dbReference>
<comment type="similarity">
    <text evidence="5">Belongs to the ropporin family.</text>
</comment>
<feature type="compositionally biased region" description="Basic and acidic residues" evidence="6">
    <location>
        <begin position="581"/>
        <end position="599"/>
    </location>
</feature>
<feature type="compositionally biased region" description="Low complexity" evidence="6">
    <location>
        <begin position="692"/>
        <end position="703"/>
    </location>
</feature>
<feature type="compositionally biased region" description="Polar residues" evidence="6">
    <location>
        <begin position="815"/>
        <end position="825"/>
    </location>
</feature>
<feature type="compositionally biased region" description="Polar residues" evidence="6">
    <location>
        <begin position="662"/>
        <end position="674"/>
    </location>
</feature>
<reference evidence="7" key="1">
    <citation type="submission" date="2022-08" db="UniProtKB">
        <authorList>
            <consortium name="EnsemblMetazoa"/>
        </authorList>
    </citation>
    <scope>IDENTIFICATION</scope>
    <source>
        <strain evidence="7">Israel</strain>
    </source>
</reference>
<dbReference type="CDD" id="cd22972">
    <property type="entry name" value="DD_ROP-like"/>
    <property type="match status" value="1"/>
</dbReference>
<keyword evidence="4" id="KW-0966">Cell projection</keyword>
<feature type="compositionally biased region" description="Basic and acidic residues" evidence="6">
    <location>
        <begin position="676"/>
        <end position="687"/>
    </location>
</feature>
<feature type="compositionally biased region" description="Basic and acidic residues" evidence="6">
    <location>
        <begin position="610"/>
        <end position="629"/>
    </location>
</feature>
<evidence type="ECO:0000256" key="4">
    <source>
        <dbReference type="ARBA" id="ARBA00023273"/>
    </source>
</evidence>
<dbReference type="GO" id="GO:0031514">
    <property type="term" value="C:motile cilium"/>
    <property type="evidence" value="ECO:0007669"/>
    <property type="project" value="UniProtKB-SubCell"/>
</dbReference>
<feature type="region of interest" description="Disordered" evidence="6">
    <location>
        <begin position="573"/>
        <end position="875"/>
    </location>
</feature>